<keyword evidence="8 10" id="KW-0675">Receptor</keyword>
<organism evidence="14 15">
    <name type="scientific">Cyphomyrmex costatus</name>
    <dbReference type="NCBI Taxonomy" id="456900"/>
    <lineage>
        <taxon>Eukaryota</taxon>
        <taxon>Metazoa</taxon>
        <taxon>Ecdysozoa</taxon>
        <taxon>Arthropoda</taxon>
        <taxon>Hexapoda</taxon>
        <taxon>Insecta</taxon>
        <taxon>Pterygota</taxon>
        <taxon>Neoptera</taxon>
        <taxon>Endopterygota</taxon>
        <taxon>Hymenoptera</taxon>
        <taxon>Apocrita</taxon>
        <taxon>Aculeata</taxon>
        <taxon>Formicoidea</taxon>
        <taxon>Formicidae</taxon>
        <taxon>Myrmicinae</taxon>
        <taxon>Cyphomyrmex</taxon>
    </lineage>
</organism>
<feature type="compositionally biased region" description="Low complexity" evidence="11">
    <location>
        <begin position="161"/>
        <end position="170"/>
    </location>
</feature>
<keyword evidence="15" id="KW-1185">Reference proteome</keyword>
<comment type="similarity">
    <text evidence="2 10">Belongs to the G-protein coupled receptor 1 family.</text>
</comment>
<feature type="region of interest" description="Disordered" evidence="11">
    <location>
        <begin position="551"/>
        <end position="585"/>
    </location>
</feature>
<dbReference type="EMBL" id="KQ978379">
    <property type="protein sequence ID" value="KYM94411.1"/>
    <property type="molecule type" value="Genomic_DNA"/>
</dbReference>
<dbReference type="InterPro" id="IPR002233">
    <property type="entry name" value="ADR_fam"/>
</dbReference>
<gene>
    <name evidence="14" type="ORF">ALC62_14854</name>
</gene>
<feature type="compositionally biased region" description="Polar residues" evidence="11">
    <location>
        <begin position="34"/>
        <end position="45"/>
    </location>
</feature>
<reference evidence="14 15" key="1">
    <citation type="submission" date="2016-03" db="EMBL/GenBank/DDBJ databases">
        <title>Cyphomyrmex costatus WGS genome.</title>
        <authorList>
            <person name="Nygaard S."/>
            <person name="Hu H."/>
            <person name="Boomsma J."/>
            <person name="Zhang G."/>
        </authorList>
    </citation>
    <scope>NUCLEOTIDE SEQUENCE [LARGE SCALE GENOMIC DNA]</scope>
    <source>
        <strain evidence="14">MS0001</strain>
        <tissue evidence="14">Whole body</tissue>
    </source>
</reference>
<dbReference type="InterPro" id="IPR000276">
    <property type="entry name" value="GPCR_Rhodpsn"/>
</dbReference>
<feature type="domain" description="G-protein coupled receptors family 1 profile" evidence="13">
    <location>
        <begin position="266"/>
        <end position="648"/>
    </location>
</feature>
<dbReference type="PROSITE" id="PS00237">
    <property type="entry name" value="G_PROTEIN_RECEP_F1_1"/>
    <property type="match status" value="1"/>
</dbReference>
<evidence type="ECO:0000256" key="4">
    <source>
        <dbReference type="ARBA" id="ARBA00022692"/>
    </source>
</evidence>
<sequence length="665" mass="73358">MPLLGSIMTIAVDSPTTASTSDFERNMTWSRAISGGSTFPSNEALSTRAIPNGKQRRRPAATATSDRVSRLLSGKGVVKGSSKNAAKNNEKHIEGGERNTTTGKEGVEVTKKEASHHCGQTSETRICGRKTVGATKSGETAFTSEEKGAGLSTGGGSSEQSVDSIGSTTDSVSVSTSVLNSTEEEVASEYGKDLLLFGFSDTMEDTINSFNDSFNGSFRHPWNISLYNNETFIVFGEGMYPSGYTLPQIILASILATLLMIVIVVGNMLVIIAIATEKALKNIQNWFIASLAVADFFLGLVIMPFSLANEIMGYWIFGYWWCDIHSAMDVLLCTASIMNLCLISLDRFWSITQAVDYLKKRTPARAALMIALVWILSALVCIPPLLGWKRPTPEEEYPKCEDVIKLENYYLLLSEDIGYVLYSALGSFYIPSCIMVFVYIRIYFAAKARARRGIRKQPRPRVVPPESPDIRQTTTLSVNGDGQTGGQNIPTAAAATAAARCRAPSVGIDVDMVSEFDPSSSDSGVVSRCAVVKPLKLRLCQPIFGRKHVGKSKREHADVGRHAGKDESDGKMKQRDPEREKRRLARKKEKRATMILGFIMGSFIACWLPFFVLYIVKPLFPDFEIPSQAFVIAFWLGYTNSALNPFIYTVFNKDFRRAFRRILFK</sequence>
<proteinExistence type="inferred from homology"/>
<feature type="transmembrane region" description="Helical" evidence="12">
    <location>
        <begin position="366"/>
        <end position="386"/>
    </location>
</feature>
<dbReference type="AlphaFoldDB" id="A0A195C2H1"/>
<dbReference type="PRINTS" id="PR00237">
    <property type="entry name" value="GPCRRHODOPSN"/>
</dbReference>
<evidence type="ECO:0000313" key="14">
    <source>
        <dbReference type="EMBL" id="KYM94411.1"/>
    </source>
</evidence>
<dbReference type="Pfam" id="PF00001">
    <property type="entry name" value="7tm_1"/>
    <property type="match status" value="1"/>
</dbReference>
<feature type="transmembrane region" description="Helical" evidence="12">
    <location>
        <begin position="592"/>
        <end position="616"/>
    </location>
</feature>
<feature type="compositionally biased region" description="Basic and acidic residues" evidence="11">
    <location>
        <begin position="555"/>
        <end position="581"/>
    </location>
</feature>
<evidence type="ECO:0000259" key="13">
    <source>
        <dbReference type="PROSITE" id="PS50262"/>
    </source>
</evidence>
<evidence type="ECO:0000256" key="6">
    <source>
        <dbReference type="ARBA" id="ARBA00023040"/>
    </source>
</evidence>
<keyword evidence="4 10" id="KW-0812">Transmembrane</keyword>
<evidence type="ECO:0000256" key="11">
    <source>
        <dbReference type="SAM" id="MobiDB-lite"/>
    </source>
</evidence>
<name>A0A195C2H1_9HYME</name>
<evidence type="ECO:0000256" key="12">
    <source>
        <dbReference type="SAM" id="Phobius"/>
    </source>
</evidence>
<evidence type="ECO:0000313" key="15">
    <source>
        <dbReference type="Proteomes" id="UP000078542"/>
    </source>
</evidence>
<feature type="region of interest" description="Disordered" evidence="11">
    <location>
        <begin position="138"/>
        <end position="170"/>
    </location>
</feature>
<keyword evidence="3" id="KW-1003">Cell membrane</keyword>
<dbReference type="Gene3D" id="1.20.1070.10">
    <property type="entry name" value="Rhodopsin 7-helix transmembrane proteins"/>
    <property type="match status" value="1"/>
</dbReference>
<feature type="region of interest" description="Disordered" evidence="11">
    <location>
        <begin position="34"/>
        <end position="122"/>
    </location>
</feature>
<feature type="transmembrane region" description="Helical" evidence="12">
    <location>
        <begin position="327"/>
        <end position="345"/>
    </location>
</feature>
<dbReference type="GO" id="GO:0005886">
    <property type="term" value="C:plasma membrane"/>
    <property type="evidence" value="ECO:0007669"/>
    <property type="project" value="UniProtKB-SubCell"/>
</dbReference>
<evidence type="ECO:0000256" key="2">
    <source>
        <dbReference type="ARBA" id="ARBA00010663"/>
    </source>
</evidence>
<dbReference type="GO" id="GO:0004935">
    <property type="term" value="F:adrenergic receptor activity"/>
    <property type="evidence" value="ECO:0007669"/>
    <property type="project" value="InterPro"/>
</dbReference>
<keyword evidence="9 10" id="KW-0807">Transducer</keyword>
<feature type="compositionally biased region" description="Basic and acidic residues" evidence="11">
    <location>
        <begin position="105"/>
        <end position="116"/>
    </location>
</feature>
<keyword evidence="6 10" id="KW-0297">G-protein coupled receptor</keyword>
<feature type="transmembrane region" description="Helical" evidence="12">
    <location>
        <begin position="249"/>
        <end position="274"/>
    </location>
</feature>
<dbReference type="PANTHER" id="PTHR24248:SF189">
    <property type="entry name" value="ALPHA2-ADRENERGIC-LIKE OCTOPAMINE RECEPTOR, ISOFORM B"/>
    <property type="match status" value="1"/>
</dbReference>
<feature type="transmembrane region" description="Helical" evidence="12">
    <location>
        <begin position="286"/>
        <end position="307"/>
    </location>
</feature>
<evidence type="ECO:0000256" key="10">
    <source>
        <dbReference type="RuleBase" id="RU000688"/>
    </source>
</evidence>
<feature type="transmembrane region" description="Helical" evidence="12">
    <location>
        <begin position="628"/>
        <end position="651"/>
    </location>
</feature>
<dbReference type="Proteomes" id="UP000078542">
    <property type="component" value="Unassembled WGS sequence"/>
</dbReference>
<evidence type="ECO:0000256" key="9">
    <source>
        <dbReference type="ARBA" id="ARBA00023224"/>
    </source>
</evidence>
<dbReference type="SUPFAM" id="SSF81321">
    <property type="entry name" value="Family A G protein-coupled receptor-like"/>
    <property type="match status" value="1"/>
</dbReference>
<dbReference type="SMART" id="SM01381">
    <property type="entry name" value="7TM_GPCR_Srsx"/>
    <property type="match status" value="1"/>
</dbReference>
<comment type="subcellular location">
    <subcellularLocation>
        <location evidence="1">Cell membrane</location>
        <topology evidence="1">Multi-pass membrane protein</topology>
    </subcellularLocation>
</comment>
<dbReference type="CDD" id="cd15059">
    <property type="entry name" value="7tmA_alpha2_AR"/>
    <property type="match status" value="1"/>
</dbReference>
<feature type="region of interest" description="Disordered" evidence="11">
    <location>
        <begin position="456"/>
        <end position="485"/>
    </location>
</feature>
<dbReference type="PANTHER" id="PTHR24248">
    <property type="entry name" value="ADRENERGIC RECEPTOR-RELATED G-PROTEIN COUPLED RECEPTOR"/>
    <property type="match status" value="1"/>
</dbReference>
<feature type="compositionally biased region" description="Polar residues" evidence="11">
    <location>
        <begin position="470"/>
        <end position="485"/>
    </location>
</feature>
<keyword evidence="7 12" id="KW-0472">Membrane</keyword>
<protein>
    <submittedName>
        <fullName evidence="14">Alpha-2 adrenergic receptor</fullName>
    </submittedName>
</protein>
<dbReference type="PROSITE" id="PS50262">
    <property type="entry name" value="G_PROTEIN_RECEP_F1_2"/>
    <property type="match status" value="1"/>
</dbReference>
<evidence type="ECO:0000256" key="7">
    <source>
        <dbReference type="ARBA" id="ARBA00023136"/>
    </source>
</evidence>
<evidence type="ECO:0000256" key="1">
    <source>
        <dbReference type="ARBA" id="ARBA00004651"/>
    </source>
</evidence>
<evidence type="ECO:0000256" key="3">
    <source>
        <dbReference type="ARBA" id="ARBA00022475"/>
    </source>
</evidence>
<keyword evidence="5 12" id="KW-1133">Transmembrane helix</keyword>
<feature type="compositionally biased region" description="Basic and acidic residues" evidence="11">
    <location>
        <begin position="88"/>
        <end position="97"/>
    </location>
</feature>
<evidence type="ECO:0000256" key="8">
    <source>
        <dbReference type="ARBA" id="ARBA00023170"/>
    </source>
</evidence>
<dbReference type="STRING" id="456900.A0A195C2H1"/>
<evidence type="ECO:0000256" key="5">
    <source>
        <dbReference type="ARBA" id="ARBA00022989"/>
    </source>
</evidence>
<dbReference type="InterPro" id="IPR017452">
    <property type="entry name" value="GPCR_Rhodpsn_7TM"/>
</dbReference>
<accession>A0A195C2H1</accession>
<dbReference type="PRINTS" id="PR01103">
    <property type="entry name" value="ADRENERGICR"/>
</dbReference>
<feature type="transmembrane region" description="Helical" evidence="12">
    <location>
        <begin position="419"/>
        <end position="446"/>
    </location>
</feature>